<evidence type="ECO:0000313" key="1">
    <source>
        <dbReference type="EMBL" id="KXV78625.1"/>
    </source>
</evidence>
<organism evidence="1 2">
    <name type="scientific">Acetobacter cerevisiae</name>
    <dbReference type="NCBI Taxonomy" id="178900"/>
    <lineage>
        <taxon>Bacteria</taxon>
        <taxon>Pseudomonadati</taxon>
        <taxon>Pseudomonadota</taxon>
        <taxon>Alphaproteobacteria</taxon>
        <taxon>Acetobacterales</taxon>
        <taxon>Acetobacteraceae</taxon>
        <taxon>Acetobacter</taxon>
    </lineage>
</organism>
<gene>
    <name evidence="1" type="ORF">AD954_01915</name>
</gene>
<dbReference type="PATRIC" id="fig|178900.7.peg.2966"/>
<dbReference type="EMBL" id="LIAA01000008">
    <property type="protein sequence ID" value="KXV78625.1"/>
    <property type="molecule type" value="Genomic_DNA"/>
</dbReference>
<dbReference type="Proteomes" id="UP000075462">
    <property type="component" value="Unassembled WGS sequence"/>
</dbReference>
<evidence type="ECO:0000313" key="2">
    <source>
        <dbReference type="Proteomes" id="UP000075462"/>
    </source>
</evidence>
<sequence>MPEIVLPAAPKLQSDLRDDGLYGEDYAQEVWGGIQITGCSGSDPWGIDAVGTGLHQTMIAQWKRQAIEFIVGTAHLDGLLFDAGSGPFTVQVFPEVWDVLSSVSVPGSPPLPAIEGHAYDGTLLHVQGKLIPGTVTLGPKTLASPLVYELPENLRAIVSRRGAAGIVGDAAFLDQQVILDMRDPARFGVIDSAQHRAE</sequence>
<comment type="caution">
    <text evidence="1">The sequence shown here is derived from an EMBL/GenBank/DDBJ whole genome shotgun (WGS) entry which is preliminary data.</text>
</comment>
<reference evidence="1 2" key="1">
    <citation type="submission" date="2015-06" db="EMBL/GenBank/DDBJ databases">
        <title>Improved classification and identification of acetic acid bacteria using matrix-assisted laser desorption/ionization time-of-flight mass spectrometry; Gluconobacter nephelii and Gluconobacter uchimurae are later heterotypic synonyms of Gluconobacter japonicus and Gluconobacter oxydans, respectively.</title>
        <authorList>
            <person name="Li L."/>
            <person name="Cleenwerck I."/>
            <person name="De Vuyst L."/>
            <person name="Vandamme P."/>
        </authorList>
    </citation>
    <scope>NUCLEOTIDE SEQUENCE [LARGE SCALE GENOMIC DNA]</scope>
    <source>
        <strain evidence="1 2">LMG 1545</strain>
    </source>
</reference>
<accession>A0A149VEM1</accession>
<dbReference type="AlphaFoldDB" id="A0A149VEM1"/>
<name>A0A149VEM1_9PROT</name>
<protein>
    <submittedName>
        <fullName evidence="1">Uncharacterized protein</fullName>
    </submittedName>
</protein>
<proteinExistence type="predicted"/>